<dbReference type="PROSITE" id="PS51156">
    <property type="entry name" value="ELM2"/>
    <property type="match status" value="1"/>
</dbReference>
<dbReference type="Pfam" id="PF14912">
    <property type="entry name" value="THEG"/>
    <property type="match status" value="2"/>
</dbReference>
<dbReference type="InParanoid" id="L5L754"/>
<evidence type="ECO:0000256" key="2">
    <source>
        <dbReference type="ARBA" id="ARBA00022491"/>
    </source>
</evidence>
<dbReference type="PROSITE" id="PS51293">
    <property type="entry name" value="SANT"/>
    <property type="match status" value="1"/>
</dbReference>
<protein>
    <submittedName>
        <fullName evidence="10">Mesoderm induction early response protein 2</fullName>
    </submittedName>
</protein>
<organism evidence="10 11">
    <name type="scientific">Pteropus alecto</name>
    <name type="common">Black flying fox</name>
    <dbReference type="NCBI Taxonomy" id="9402"/>
    <lineage>
        <taxon>Eukaryota</taxon>
        <taxon>Metazoa</taxon>
        <taxon>Chordata</taxon>
        <taxon>Craniata</taxon>
        <taxon>Vertebrata</taxon>
        <taxon>Euteleostomi</taxon>
        <taxon>Mammalia</taxon>
        <taxon>Eutheria</taxon>
        <taxon>Laurasiatheria</taxon>
        <taxon>Chiroptera</taxon>
        <taxon>Yinpterochiroptera</taxon>
        <taxon>Pteropodoidea</taxon>
        <taxon>Pteropodidae</taxon>
        <taxon>Pteropodinae</taxon>
        <taxon>Pteropus</taxon>
    </lineage>
</organism>
<evidence type="ECO:0000256" key="5">
    <source>
        <dbReference type="ARBA" id="ARBA00023242"/>
    </source>
</evidence>
<dbReference type="InterPro" id="IPR017884">
    <property type="entry name" value="SANT_dom"/>
</dbReference>
<reference evidence="11" key="1">
    <citation type="journal article" date="2013" name="Science">
        <title>Comparative analysis of bat genomes provides insight into the evolution of flight and immunity.</title>
        <authorList>
            <person name="Zhang G."/>
            <person name="Cowled C."/>
            <person name="Shi Z."/>
            <person name="Huang Z."/>
            <person name="Bishop-Lilly K.A."/>
            <person name="Fang X."/>
            <person name="Wynne J.W."/>
            <person name="Xiong Z."/>
            <person name="Baker M.L."/>
            <person name="Zhao W."/>
            <person name="Tachedjian M."/>
            <person name="Zhu Y."/>
            <person name="Zhou P."/>
            <person name="Jiang X."/>
            <person name="Ng J."/>
            <person name="Yang L."/>
            <person name="Wu L."/>
            <person name="Xiao J."/>
            <person name="Feng Y."/>
            <person name="Chen Y."/>
            <person name="Sun X."/>
            <person name="Zhang Y."/>
            <person name="Marsh G.A."/>
            <person name="Crameri G."/>
            <person name="Broder C.C."/>
            <person name="Frey K.G."/>
            <person name="Wang L.F."/>
            <person name="Wang J."/>
        </authorList>
    </citation>
    <scope>NUCLEOTIDE SEQUENCE [LARGE SCALE GENOMIC DNA]</scope>
</reference>
<feature type="domain" description="SANT" evidence="9">
    <location>
        <begin position="653"/>
        <end position="705"/>
    </location>
</feature>
<dbReference type="PANTHER" id="PTHR10865">
    <property type="entry name" value="METASTASIS-ASSOCIATED PROTEIN AND MESODERM INDUCTION EARLY RESPONSE PROTEIN"/>
    <property type="match status" value="1"/>
</dbReference>
<dbReference type="InterPro" id="IPR000949">
    <property type="entry name" value="ELM2_dom"/>
</dbReference>
<feature type="region of interest" description="Disordered" evidence="6">
    <location>
        <begin position="462"/>
        <end position="483"/>
    </location>
</feature>
<dbReference type="eggNOG" id="KOG4329">
    <property type="taxonomic scope" value="Eukaryota"/>
</dbReference>
<feature type="domain" description="Rhodanese" evidence="7">
    <location>
        <begin position="634"/>
        <end position="667"/>
    </location>
</feature>
<dbReference type="Gene3D" id="1.10.10.60">
    <property type="entry name" value="Homeodomain-like"/>
    <property type="match status" value="1"/>
</dbReference>
<keyword evidence="5" id="KW-0539">Nucleus</keyword>
<name>L5L754_PTEAL</name>
<dbReference type="InterPro" id="IPR040138">
    <property type="entry name" value="MIER/MTA"/>
</dbReference>
<feature type="region of interest" description="Disordered" evidence="6">
    <location>
        <begin position="422"/>
        <end position="443"/>
    </location>
</feature>
<evidence type="ECO:0000256" key="1">
    <source>
        <dbReference type="ARBA" id="ARBA00004123"/>
    </source>
</evidence>
<feature type="compositionally biased region" description="Basic and acidic residues" evidence="6">
    <location>
        <begin position="11"/>
        <end position="28"/>
    </location>
</feature>
<dbReference type="Pfam" id="PF00249">
    <property type="entry name" value="Myb_DNA-binding"/>
    <property type="match status" value="1"/>
</dbReference>
<dbReference type="PANTHER" id="PTHR10865:SF27">
    <property type="entry name" value="MESODERM INDUCTION EARLY RESPONSE PROTEIN 2"/>
    <property type="match status" value="1"/>
</dbReference>
<sequence>MGDPEQSLLYDQHDPEAEARLETGRDSDALGPPSAGYESLRSGASAYQDLGDGKLGFEDQEEETLPEQESEACGQRKLQSEAAGLCRRRTRCRCAGYAWVSPRLWTLQFCVYWRPVLASLALSHARVHSRPSVYWTDRFLEDTTLTVTVPAVSRRVEELARPKRFYSEFYNHCRTNPVWPVPRSTLEHHASNRLRELATPKVRNNIWSTHMSEVSQVSKAAQMAVPSSRILQLAKPRTPATLLAEWDPVPKPKPHVSDYNRLLHLAMPKSQSEKCVPDRAPRWEVLDVTKKAVASPRIISLAKPKERRDANEGYNPYYISPASLTARASPRLQELAIPKTITKKAAVNAAGYVQQGRVWTRSPSPCVLGRRQPLLAPDCARLITAPVGAVSLLRGVSMASADQQFSLAEILSQTYGVREECEEAVRRPEQREEGPDKDFVSQSSDMPLDELLALYGYEASDPISERDSEGSDTTAHLPDMTLDKEQIAKDLLSGEEEEETQSLADDLTPSVTSHAASDLFRTQSASRFLPGTDKELSDTEEDPLPANKCKKEIMVGPQFQADLSNLHMSRHCEKLYENEDQLLWDPNVLPEREVEEFLYRAVTRRWHEMPGSQLPAGETVKDSEQALYELVKCSFNAEEALRRLRFNVKVIRDGLCAWSEEERRHFEHGFRVHGKNFHLIQANKVRTRSVGECVEYYYLWKKSERYDCFSQQTRLGRRKYGPAGPTDTDQDLDGSDHDGPGRPRSSPPLPPAADGLDPEEDPLSRMHTEPLSEDGAAGSLAEPEDGADGLPCSEPGPCPFQPLDTPPAVPLPRRPPALAEPPSCPPAAAAPELSASPRLAVDLALPGALPAELALTSSHAALDGEPEEAVAPAQVALSVTEFGLLGIGDVNPFLAAHPACPAPGLHSEPLSHCNVMTC</sequence>
<dbReference type="InterPro" id="IPR006623">
    <property type="entry name" value="THEG"/>
</dbReference>
<dbReference type="CDD" id="cd11661">
    <property type="entry name" value="SANT_MTA3_like"/>
    <property type="match status" value="1"/>
</dbReference>
<dbReference type="GO" id="GO:0003714">
    <property type="term" value="F:transcription corepressor activity"/>
    <property type="evidence" value="ECO:0007669"/>
    <property type="project" value="TreeGrafter"/>
</dbReference>
<dbReference type="Pfam" id="PF01448">
    <property type="entry name" value="ELM2"/>
    <property type="match status" value="1"/>
</dbReference>
<feature type="compositionally biased region" description="Basic and acidic residues" evidence="6">
    <location>
        <begin position="422"/>
        <end position="439"/>
    </location>
</feature>
<evidence type="ECO:0000256" key="4">
    <source>
        <dbReference type="ARBA" id="ARBA00023163"/>
    </source>
</evidence>
<evidence type="ECO:0000259" key="8">
    <source>
        <dbReference type="PROSITE" id="PS51156"/>
    </source>
</evidence>
<evidence type="ECO:0000256" key="6">
    <source>
        <dbReference type="SAM" id="MobiDB-lite"/>
    </source>
</evidence>
<accession>L5L754</accession>
<evidence type="ECO:0000313" key="10">
    <source>
        <dbReference type="EMBL" id="ELK19265.1"/>
    </source>
</evidence>
<dbReference type="GO" id="GO:0000122">
    <property type="term" value="P:negative regulation of transcription by RNA polymerase II"/>
    <property type="evidence" value="ECO:0007669"/>
    <property type="project" value="TreeGrafter"/>
</dbReference>
<keyword evidence="4" id="KW-0804">Transcription</keyword>
<proteinExistence type="predicted"/>
<dbReference type="EMBL" id="KB030265">
    <property type="protein sequence ID" value="ELK19265.1"/>
    <property type="molecule type" value="Genomic_DNA"/>
</dbReference>
<dbReference type="FunFam" id="1.10.10.60:FF:000025">
    <property type="entry name" value="Mesoderm induction early response 1, transcriptional regulator"/>
    <property type="match status" value="1"/>
</dbReference>
<gene>
    <name evidence="10" type="ORF">PAL_GLEAN10005885</name>
</gene>
<dbReference type="GO" id="GO:0042826">
    <property type="term" value="F:histone deacetylase binding"/>
    <property type="evidence" value="ECO:0007669"/>
    <property type="project" value="TreeGrafter"/>
</dbReference>
<dbReference type="STRING" id="9402.L5L754"/>
<comment type="subcellular location">
    <subcellularLocation>
        <location evidence="1">Nucleus</location>
    </subcellularLocation>
</comment>
<dbReference type="SMART" id="SM00717">
    <property type="entry name" value="SANT"/>
    <property type="match status" value="1"/>
</dbReference>
<feature type="region of interest" description="Disordered" evidence="6">
    <location>
        <begin position="716"/>
        <end position="830"/>
    </location>
</feature>
<evidence type="ECO:0000256" key="3">
    <source>
        <dbReference type="ARBA" id="ARBA00023015"/>
    </source>
</evidence>
<feature type="region of interest" description="Disordered" evidence="6">
    <location>
        <begin position="1"/>
        <end position="42"/>
    </location>
</feature>
<feature type="compositionally biased region" description="Pro residues" evidence="6">
    <location>
        <begin position="794"/>
        <end position="825"/>
    </location>
</feature>
<feature type="region of interest" description="Disordered" evidence="6">
    <location>
        <begin position="522"/>
        <end position="547"/>
    </location>
</feature>
<dbReference type="GO" id="GO:0032991">
    <property type="term" value="C:protein-containing complex"/>
    <property type="evidence" value="ECO:0007669"/>
    <property type="project" value="UniProtKB-ARBA"/>
</dbReference>
<dbReference type="SMART" id="SM00705">
    <property type="entry name" value="THEG"/>
    <property type="match status" value="6"/>
</dbReference>
<dbReference type="SUPFAM" id="SSF46689">
    <property type="entry name" value="Homeodomain-like"/>
    <property type="match status" value="1"/>
</dbReference>
<evidence type="ECO:0000259" key="7">
    <source>
        <dbReference type="PROSITE" id="PS50206"/>
    </source>
</evidence>
<keyword evidence="3" id="KW-0805">Transcription regulation</keyword>
<evidence type="ECO:0000259" key="9">
    <source>
        <dbReference type="PROSITE" id="PS51293"/>
    </source>
</evidence>
<dbReference type="InterPro" id="IPR009057">
    <property type="entry name" value="Homeodomain-like_sf"/>
</dbReference>
<dbReference type="FunCoup" id="L5L754">
    <property type="interactions" value="2018"/>
</dbReference>
<dbReference type="InterPro" id="IPR001005">
    <property type="entry name" value="SANT/Myb"/>
</dbReference>
<dbReference type="PROSITE" id="PS50206">
    <property type="entry name" value="RHODANESE_3"/>
    <property type="match status" value="1"/>
</dbReference>
<dbReference type="AlphaFoldDB" id="L5L754"/>
<dbReference type="SMART" id="SM01189">
    <property type="entry name" value="ELM2"/>
    <property type="match status" value="1"/>
</dbReference>
<dbReference type="InterPro" id="IPR001763">
    <property type="entry name" value="Rhodanese-like_dom"/>
</dbReference>
<keyword evidence="2" id="KW-0678">Repressor</keyword>
<evidence type="ECO:0000313" key="11">
    <source>
        <dbReference type="Proteomes" id="UP000010552"/>
    </source>
</evidence>
<dbReference type="Proteomes" id="UP000010552">
    <property type="component" value="Unassembled WGS sequence"/>
</dbReference>
<dbReference type="GO" id="GO:0005654">
    <property type="term" value="C:nucleoplasm"/>
    <property type="evidence" value="ECO:0007669"/>
    <property type="project" value="TreeGrafter"/>
</dbReference>
<keyword evidence="11" id="KW-1185">Reference proteome</keyword>
<feature type="domain" description="ELM2" evidence="8">
    <location>
        <begin position="551"/>
        <end position="648"/>
    </location>
</feature>